<comment type="subcellular location">
    <subcellularLocation>
        <location evidence="1">Nucleus</location>
    </subcellularLocation>
</comment>
<evidence type="ECO:0000313" key="6">
    <source>
        <dbReference type="Proteomes" id="UP000053327"/>
    </source>
</evidence>
<feature type="region of interest" description="Disordered" evidence="3">
    <location>
        <begin position="529"/>
        <end position="613"/>
    </location>
</feature>
<dbReference type="GO" id="GO:0007062">
    <property type="term" value="P:sister chromatid cohesion"/>
    <property type="evidence" value="ECO:0007669"/>
    <property type="project" value="InterPro"/>
</dbReference>
<dbReference type="EMBL" id="KQ234804">
    <property type="protein sequence ID" value="KMZ87170.1"/>
    <property type="molecule type" value="Genomic_DNA"/>
</dbReference>
<dbReference type="InterPro" id="IPR006910">
    <property type="entry name" value="Rad21_Rec8_N"/>
</dbReference>
<keyword evidence="2" id="KW-0539">Nucleus</keyword>
<proteinExistence type="predicted"/>
<gene>
    <name evidence="5" type="ORF">PVBG_03955</name>
</gene>
<evidence type="ECO:0000313" key="5">
    <source>
        <dbReference type="EMBL" id="KMZ87170.1"/>
    </source>
</evidence>
<dbReference type="GO" id="GO:0008278">
    <property type="term" value="C:cohesin complex"/>
    <property type="evidence" value="ECO:0007669"/>
    <property type="project" value="InterPro"/>
</dbReference>
<feature type="compositionally biased region" description="Acidic residues" evidence="3">
    <location>
        <begin position="551"/>
        <end position="562"/>
    </location>
</feature>
<evidence type="ECO:0000256" key="2">
    <source>
        <dbReference type="ARBA" id="ARBA00023242"/>
    </source>
</evidence>
<organism evidence="5 6">
    <name type="scientific">Plasmodium vivax (strain Brazil I)</name>
    <dbReference type="NCBI Taxonomy" id="1033975"/>
    <lineage>
        <taxon>Eukaryota</taxon>
        <taxon>Sar</taxon>
        <taxon>Alveolata</taxon>
        <taxon>Apicomplexa</taxon>
        <taxon>Aconoidasida</taxon>
        <taxon>Haemosporida</taxon>
        <taxon>Plasmodiidae</taxon>
        <taxon>Plasmodium</taxon>
        <taxon>Plasmodium (Plasmodium)</taxon>
    </lineage>
</organism>
<evidence type="ECO:0000256" key="1">
    <source>
        <dbReference type="ARBA" id="ARBA00004123"/>
    </source>
</evidence>
<accession>A0A0J9SVR0</accession>
<evidence type="ECO:0000256" key="3">
    <source>
        <dbReference type="SAM" id="MobiDB-lite"/>
    </source>
</evidence>
<dbReference type="GO" id="GO:1990414">
    <property type="term" value="P:replication-born double-strand break repair via sister chromatid exchange"/>
    <property type="evidence" value="ECO:0007669"/>
    <property type="project" value="TreeGrafter"/>
</dbReference>
<feature type="region of interest" description="Disordered" evidence="3">
    <location>
        <begin position="146"/>
        <end position="167"/>
    </location>
</feature>
<dbReference type="PANTHER" id="PTHR12585:SF69">
    <property type="entry name" value="FI11703P"/>
    <property type="match status" value="1"/>
</dbReference>
<dbReference type="PANTHER" id="PTHR12585">
    <property type="entry name" value="SCC1 / RAD21 FAMILY MEMBER"/>
    <property type="match status" value="1"/>
</dbReference>
<dbReference type="Proteomes" id="UP000053327">
    <property type="component" value="Unassembled WGS sequence"/>
</dbReference>
<feature type="compositionally biased region" description="Basic and acidic residues" evidence="3">
    <location>
        <begin position="536"/>
        <end position="550"/>
    </location>
</feature>
<dbReference type="AlphaFoldDB" id="A0A0J9SVR0"/>
<dbReference type="GO" id="GO:0003682">
    <property type="term" value="F:chromatin binding"/>
    <property type="evidence" value="ECO:0007669"/>
    <property type="project" value="TreeGrafter"/>
</dbReference>
<feature type="domain" description="Rad21/Rec8-like protein N-terminal" evidence="4">
    <location>
        <begin position="47"/>
        <end position="136"/>
    </location>
</feature>
<dbReference type="InterPro" id="IPR039781">
    <property type="entry name" value="Rad21/Rec8-like"/>
</dbReference>
<feature type="compositionally biased region" description="Polar residues" evidence="3">
    <location>
        <begin position="578"/>
        <end position="598"/>
    </location>
</feature>
<dbReference type="OrthoDB" id="370957at2759"/>
<reference evidence="5 6" key="1">
    <citation type="submission" date="2011-08" db="EMBL/GenBank/DDBJ databases">
        <title>The Genome Sequence of Plasmodium vivax Brazil I.</title>
        <authorList>
            <consortium name="The Broad Institute Genome Sequencing Platform"/>
            <consortium name="The Broad Institute Genome Sequencing Center for Infectious Disease"/>
            <person name="Neafsey D."/>
            <person name="Carlton J."/>
            <person name="Barnwell J."/>
            <person name="Collins W."/>
            <person name="Escalante A."/>
            <person name="Mullikin J."/>
            <person name="Saul A."/>
            <person name="Guigo R."/>
            <person name="Camara F."/>
            <person name="Young S.K."/>
            <person name="Zeng Q."/>
            <person name="Gargeya S."/>
            <person name="Fitzgerald M."/>
            <person name="Haas B."/>
            <person name="Abouelleil A."/>
            <person name="Alvarado L."/>
            <person name="Arachchi H.M."/>
            <person name="Berlin A."/>
            <person name="Brown A."/>
            <person name="Chapman S.B."/>
            <person name="Chen Z."/>
            <person name="Dunbar C."/>
            <person name="Freedman E."/>
            <person name="Gearin G."/>
            <person name="Gellesch M."/>
            <person name="Goldberg J."/>
            <person name="Griggs A."/>
            <person name="Gujja S."/>
            <person name="Heiman D."/>
            <person name="Howarth C."/>
            <person name="Larson L."/>
            <person name="Lui A."/>
            <person name="MacDonald P.J.P."/>
            <person name="Montmayeur A."/>
            <person name="Murphy C."/>
            <person name="Neiman D."/>
            <person name="Pearson M."/>
            <person name="Priest M."/>
            <person name="Roberts A."/>
            <person name="Saif S."/>
            <person name="Shea T."/>
            <person name="Shenoy N."/>
            <person name="Sisk P."/>
            <person name="Stolte C."/>
            <person name="Sykes S."/>
            <person name="Wortman J."/>
            <person name="Nusbaum C."/>
            <person name="Birren B."/>
        </authorList>
    </citation>
    <scope>NUCLEOTIDE SEQUENCE [LARGE SCALE GENOMIC DNA]</scope>
    <source>
        <strain evidence="5 6">Brazil I</strain>
    </source>
</reference>
<evidence type="ECO:0000259" key="4">
    <source>
        <dbReference type="Pfam" id="PF04825"/>
    </source>
</evidence>
<feature type="region of interest" description="Disordered" evidence="3">
    <location>
        <begin position="15"/>
        <end position="36"/>
    </location>
</feature>
<name>A0A0J9SVR0_PLAV1</name>
<protein>
    <recommendedName>
        <fullName evidence="4">Rad21/Rec8-like protein N-terminal domain-containing protein</fullName>
    </recommendedName>
</protein>
<sequence length="1008" mass="113712">MDVLRRGDTLNPRVKRSRSVIQRDETNQEGSSGGNHHQLVIYGNSFKNNSLGYAWNAYFDKNKIKKNIMVCCDLNKICDDILRGVENNSLTIKTFSFLLIGVCNIYKKKVYYIGQDYDFLKRKILSLYKNKDNELNDLMVTGKDSKRRKIGKDNEDDGNKSGSKKRLNRNSLNIKRGSIGLNELIPSVIDNFTGRKSRFSLNADEISIAGTQHDSYNDVFNESEMNNQMLLEISGLNYLNFDHENEEAENGSGNGGMNGRISGGKALEGSYISRNSIPMNNLDGLHLNRALSESFHNPMDNLNMENSILNNMIPKNMFSNLENSMNERGSMLGGFDDLELNSVHRSDGLNSMNRFNDGVDRGDNSGVMNHPDGGITEKRNLQNEFANVGGAQATSRDFANMPYNVSPGNSHFMGRYHNMNASMHNRNDLYNLNPFMSMHSMNNNHMDGRNGYAPYAQRIPNHNTFGDLDVMSNVMVGSMFTPQKKRNLSKKNAYLGALNFESYQNFDYFHQKDDDAFIKKLNTLLGLDDDEDEGEEAQRGRNRAAEGERGEEGEEGEEDDDNVQVSQADSAKGGAATEGQTGNSKTGENDKSANNQIVLNDAGGGSLLNGSNTNQLVGKKRKLEKHIIDKNYMIKDSVMKGMLKNESVDYKHFLIDTINSEIYEKMQKEYPSFQHFFLHSSTDKVRTLHKLEINFGYESQDCEKKKKALESYLSCSVGNKSFLYENKNAFDHFSMKKCLDNIDESMESNETLSNHFLSFDGEHEAGTMRSDKHMMHFEEVREQVGGMHFDLPSENHPSGYKSRFSVDPSPSQHEQLNGNELNARNLSFRDDVGSRLPLQSQLSKSLVPYGENGSVEKGDELEVSGSFLNDRLNSEFTPSSASPHLDLSLHSNYDFSNVFTKDNEGSVLDDKTVQVDVNLNQDFDLIAKELLEVYKNLSTKINYIFFDLITKNRQSKDEVAVLFYITLHLANLGYIHIVQKPILADQLDSHGENFSRPILIQYVGQGGD</sequence>
<dbReference type="Pfam" id="PF04825">
    <property type="entry name" value="Rad21_Rec8_N"/>
    <property type="match status" value="1"/>
</dbReference>
<dbReference type="GO" id="GO:0005634">
    <property type="term" value="C:nucleus"/>
    <property type="evidence" value="ECO:0007669"/>
    <property type="project" value="UniProtKB-SubCell"/>
</dbReference>